<proteinExistence type="inferred from homology"/>
<dbReference type="RefSeq" id="WP_279252708.1">
    <property type="nucleotide sequence ID" value="NZ_SHNP01000003.1"/>
</dbReference>
<keyword evidence="5 13" id="KW-0808">Transferase</keyword>
<dbReference type="Proteomes" id="UP001143307">
    <property type="component" value="Unassembled WGS sequence"/>
</dbReference>
<keyword evidence="10 13" id="KW-0067">ATP-binding</keyword>
<dbReference type="NCBIfam" id="TIGR01982">
    <property type="entry name" value="UbiB"/>
    <property type="match status" value="1"/>
</dbReference>
<gene>
    <name evidence="13 15" type="primary">ubiB</name>
    <name evidence="15" type="ORF">EYC87_09775</name>
</gene>
<evidence type="ECO:0000256" key="7">
    <source>
        <dbReference type="ARBA" id="ARBA00022692"/>
    </source>
</evidence>
<comment type="similarity">
    <text evidence="13">Belongs to the ABC1 family. UbiB subfamily.</text>
</comment>
<dbReference type="EMBL" id="SHNP01000003">
    <property type="protein sequence ID" value="MCX2973866.1"/>
    <property type="molecule type" value="Genomic_DNA"/>
</dbReference>
<keyword evidence="16" id="KW-1185">Reference proteome</keyword>
<keyword evidence="15" id="KW-0830">Ubiquinone</keyword>
<dbReference type="InterPro" id="IPR045308">
    <property type="entry name" value="UbiB_bact"/>
</dbReference>
<keyword evidence="7 13" id="KW-0812">Transmembrane</keyword>
<dbReference type="InterPro" id="IPR050154">
    <property type="entry name" value="UbiB_kinase"/>
</dbReference>
<keyword evidence="8 13" id="KW-0547">Nucleotide-binding</keyword>
<evidence type="ECO:0000256" key="4">
    <source>
        <dbReference type="ARBA" id="ARBA00022519"/>
    </source>
</evidence>
<feature type="domain" description="ABC1 atypical kinase-like" evidence="14">
    <location>
        <begin position="90"/>
        <end position="339"/>
    </location>
</feature>
<dbReference type="InterPro" id="IPR011009">
    <property type="entry name" value="Kinase-like_dom_sf"/>
</dbReference>
<evidence type="ECO:0000256" key="2">
    <source>
        <dbReference type="ARBA" id="ARBA00009670"/>
    </source>
</evidence>
<name>A0ABT3SV44_9GAMM</name>
<evidence type="ECO:0000313" key="15">
    <source>
        <dbReference type="EMBL" id="MCX2973866.1"/>
    </source>
</evidence>
<dbReference type="PANTHER" id="PTHR10566:SF113">
    <property type="entry name" value="PROTEIN ACTIVITY OF BC1 COMPLEX KINASE 7, CHLOROPLASTIC"/>
    <property type="match status" value="1"/>
</dbReference>
<keyword evidence="12 13" id="KW-0472">Membrane</keyword>
<dbReference type="Pfam" id="PF03109">
    <property type="entry name" value="ABC1"/>
    <property type="match status" value="1"/>
</dbReference>
<keyword evidence="11 13" id="KW-1133">Transmembrane helix</keyword>
<evidence type="ECO:0000256" key="8">
    <source>
        <dbReference type="ARBA" id="ARBA00022741"/>
    </source>
</evidence>
<dbReference type="SUPFAM" id="SSF56112">
    <property type="entry name" value="Protein kinase-like (PK-like)"/>
    <property type="match status" value="1"/>
</dbReference>
<evidence type="ECO:0000256" key="10">
    <source>
        <dbReference type="ARBA" id="ARBA00022840"/>
    </source>
</evidence>
<evidence type="ECO:0000256" key="13">
    <source>
        <dbReference type="HAMAP-Rule" id="MF_00414"/>
    </source>
</evidence>
<evidence type="ECO:0000256" key="1">
    <source>
        <dbReference type="ARBA" id="ARBA00005020"/>
    </source>
</evidence>
<evidence type="ECO:0000256" key="5">
    <source>
        <dbReference type="ARBA" id="ARBA00022679"/>
    </source>
</evidence>
<organism evidence="15 16">
    <name type="scientific">Candidatus Seongchinamella marina</name>
    <dbReference type="NCBI Taxonomy" id="2518990"/>
    <lineage>
        <taxon>Bacteria</taxon>
        <taxon>Pseudomonadati</taxon>
        <taxon>Pseudomonadota</taxon>
        <taxon>Gammaproteobacteria</taxon>
        <taxon>Cellvibrionales</taxon>
        <taxon>Halieaceae</taxon>
        <taxon>Seongchinamella</taxon>
    </lineage>
</organism>
<dbReference type="NCBIfam" id="NF003404">
    <property type="entry name" value="PRK04750.1"/>
    <property type="match status" value="1"/>
</dbReference>
<dbReference type="InterPro" id="IPR010232">
    <property type="entry name" value="UbiB"/>
</dbReference>
<reference evidence="15" key="1">
    <citation type="submission" date="2019-02" db="EMBL/GenBank/DDBJ databases">
        <authorList>
            <person name="Li S.-H."/>
        </authorList>
    </citation>
    <scope>NUCLEOTIDE SEQUENCE</scope>
    <source>
        <strain evidence="15">IMCC8485</strain>
    </source>
</reference>
<evidence type="ECO:0000259" key="14">
    <source>
        <dbReference type="Pfam" id="PF03109"/>
    </source>
</evidence>
<feature type="binding site" evidence="13">
    <location>
        <position position="149"/>
    </location>
    <ligand>
        <name>ATP</name>
        <dbReference type="ChEBI" id="CHEBI:30616"/>
    </ligand>
</feature>
<evidence type="ECO:0000313" key="16">
    <source>
        <dbReference type="Proteomes" id="UP001143307"/>
    </source>
</evidence>
<dbReference type="InterPro" id="IPR004147">
    <property type="entry name" value="ABC1_dom"/>
</dbReference>
<sequence>MSRITRLVKILRTVGRYRLDELLDADTLPATLRFSLRISPWRLNPVPDLSRGARLRKALEELGPVFIKFGQMLSTRRDLLPEDIADELAKLQDDVPPFPESQSVAIIEDALGKPVAELYANFEASPMASASVAQVHAARLHSGEEVVVKVVRPDIEPVIRQDIALMFTLAKLVNRYAPDGKRLRPLEVVRDYELIILDELDLAREAANASQLRRNFEDGKLVYVPQVYWDYTRREVFTMERIYGIPVTDMEVLREKKVDLKLLAERGVEIFFTQVLRDSFFHADMHPGNIFVDATDPADPTYIAVDCAIIGALSESDQYYLARNLLGIFQRDYREVAQLHVECGWVPADTRVQDFESALRAVCEPVFERPISEISFGQLLIYLFKTARRFDMEVQPSLVLLQKTLLNIEGLGRQLYPDLNLWYTAQPFLEKWVAQRYSPQSVLKRLQRHAPSWLEQLPQLPDVVMDNLQSARDLEQRFSIQQQKTQHLQDQARESVRRRRRYLIAALACGAAAISAFPGAWQQVAQAPPVSWILAGLALALLWPREA</sequence>
<protein>
    <recommendedName>
        <fullName evidence="13">Probable protein kinase UbiB</fullName>
        <ecNumber evidence="13">2.7.-.-</ecNumber>
    </recommendedName>
    <alternativeName>
        <fullName evidence="13">Ubiquinone biosynthesis protein UbiB</fullName>
    </alternativeName>
</protein>
<keyword evidence="3 13" id="KW-1003">Cell membrane</keyword>
<evidence type="ECO:0000256" key="6">
    <source>
        <dbReference type="ARBA" id="ARBA00022688"/>
    </source>
</evidence>
<comment type="function">
    <text evidence="13">Is probably a protein kinase regulator of UbiI activity which is involved in aerobic coenzyme Q (ubiquinone) biosynthesis.</text>
</comment>
<dbReference type="HAMAP" id="MF_00414">
    <property type="entry name" value="UbiB"/>
    <property type="match status" value="1"/>
</dbReference>
<comment type="pathway">
    <text evidence="1 13">Cofactor biosynthesis; ubiquinone biosynthesis [regulation].</text>
</comment>
<evidence type="ECO:0000256" key="11">
    <source>
        <dbReference type="ARBA" id="ARBA00022989"/>
    </source>
</evidence>
<feature type="active site" description="Proton acceptor" evidence="13">
    <location>
        <position position="284"/>
    </location>
</feature>
<dbReference type="EC" id="2.7.-.-" evidence="13"/>
<evidence type="ECO:0000256" key="12">
    <source>
        <dbReference type="ARBA" id="ARBA00023136"/>
    </source>
</evidence>
<accession>A0ABT3SV44</accession>
<keyword evidence="6 13" id="KW-0831">Ubiquinone biosynthesis</keyword>
<keyword evidence="9 13" id="KW-0418">Kinase</keyword>
<keyword evidence="4" id="KW-0997">Cell inner membrane</keyword>
<comment type="caution">
    <text evidence="15">The sequence shown here is derived from an EMBL/GenBank/DDBJ whole genome shotgun (WGS) entry which is preliminary data.</text>
</comment>
<feature type="binding site" evidence="13">
    <location>
        <begin position="127"/>
        <end position="135"/>
    </location>
    <ligand>
        <name>ATP</name>
        <dbReference type="ChEBI" id="CHEBI:30616"/>
    </ligand>
</feature>
<evidence type="ECO:0000256" key="3">
    <source>
        <dbReference type="ARBA" id="ARBA00022475"/>
    </source>
</evidence>
<comment type="similarity">
    <text evidence="2">Belongs to the protein kinase superfamily. ADCK protein kinase family.</text>
</comment>
<dbReference type="CDD" id="cd13972">
    <property type="entry name" value="UbiB"/>
    <property type="match status" value="1"/>
</dbReference>
<dbReference type="PANTHER" id="PTHR10566">
    <property type="entry name" value="CHAPERONE-ACTIVITY OF BC1 COMPLEX CABC1 -RELATED"/>
    <property type="match status" value="1"/>
</dbReference>
<evidence type="ECO:0000256" key="9">
    <source>
        <dbReference type="ARBA" id="ARBA00022777"/>
    </source>
</evidence>